<feature type="compositionally biased region" description="Acidic residues" evidence="1">
    <location>
        <begin position="104"/>
        <end position="122"/>
    </location>
</feature>
<feature type="compositionally biased region" description="Polar residues" evidence="1">
    <location>
        <begin position="14"/>
        <end position="29"/>
    </location>
</feature>
<protein>
    <submittedName>
        <fullName evidence="3">Uncharacterized protein</fullName>
    </submittedName>
</protein>
<keyword evidence="2" id="KW-0812">Transmembrane</keyword>
<keyword evidence="4" id="KW-1185">Reference proteome</keyword>
<organism evidence="3 4">
    <name type="scientific">Ktedonobacter racemifer DSM 44963</name>
    <dbReference type="NCBI Taxonomy" id="485913"/>
    <lineage>
        <taxon>Bacteria</taxon>
        <taxon>Bacillati</taxon>
        <taxon>Chloroflexota</taxon>
        <taxon>Ktedonobacteria</taxon>
        <taxon>Ktedonobacterales</taxon>
        <taxon>Ktedonobacteraceae</taxon>
        <taxon>Ktedonobacter</taxon>
    </lineage>
</organism>
<dbReference type="InParanoid" id="D6U8S6"/>
<comment type="caution">
    <text evidence="3">The sequence shown here is derived from an EMBL/GenBank/DDBJ whole genome shotgun (WGS) entry which is preliminary data.</text>
</comment>
<evidence type="ECO:0000256" key="2">
    <source>
        <dbReference type="SAM" id="Phobius"/>
    </source>
</evidence>
<evidence type="ECO:0000313" key="3">
    <source>
        <dbReference type="EMBL" id="EFH79636.1"/>
    </source>
</evidence>
<sequence length="345" mass="37802">MANSKSRAGAAADTTKNVARTRKNATATIDPTAGPVPVLLEDGPRKSRSNVVKAPYATEAKEELIAASGGLPSTSQRAQRAKRLNAQFIAAEQQRRAEASAPETSEDEAITTGDESEFDADIEQALTARRRSQQREDQRRSSRYTQNVVPAENPYSFQNRSNPHAEIWLAEDTRNPTRQRKARARRFWILAGSLTLAFILILVAVLIFVVGQTTTAAVNTYQARHMIHANFGRGDETITAFVQDHKVMIAEVFAADPSKSHVYATADLRESGYEDAAHVTDQDITLEVLDLKGDGKPDVLINVQIAPGTFFSPHPQVMRWTLINDGKELKFAGSSTTSTIDQGGK</sequence>
<dbReference type="Proteomes" id="UP000004508">
    <property type="component" value="Unassembled WGS sequence"/>
</dbReference>
<feature type="transmembrane region" description="Helical" evidence="2">
    <location>
        <begin position="187"/>
        <end position="210"/>
    </location>
</feature>
<keyword evidence="2" id="KW-0472">Membrane</keyword>
<gene>
    <name evidence="3" type="ORF">Krac_0114</name>
</gene>
<keyword evidence="2" id="KW-1133">Transmembrane helix</keyword>
<dbReference type="STRING" id="485913.Krac_0114"/>
<evidence type="ECO:0000313" key="4">
    <source>
        <dbReference type="Proteomes" id="UP000004508"/>
    </source>
</evidence>
<dbReference type="RefSeq" id="WP_007923618.1">
    <property type="nucleotide sequence ID" value="NZ_ADVG01000006.1"/>
</dbReference>
<feature type="region of interest" description="Disordered" evidence="1">
    <location>
        <begin position="92"/>
        <end position="156"/>
    </location>
</feature>
<feature type="region of interest" description="Disordered" evidence="1">
    <location>
        <begin position="1"/>
        <end position="51"/>
    </location>
</feature>
<name>D6U8S6_KTERA</name>
<reference evidence="3 4" key="1">
    <citation type="journal article" date="2011" name="Stand. Genomic Sci.">
        <title>Non-contiguous finished genome sequence and contextual data of the filamentous soil bacterium Ktedonobacter racemifer type strain (SOSP1-21).</title>
        <authorList>
            <person name="Chang Y.J."/>
            <person name="Land M."/>
            <person name="Hauser L."/>
            <person name="Chertkov O."/>
            <person name="Del Rio T.G."/>
            <person name="Nolan M."/>
            <person name="Copeland A."/>
            <person name="Tice H."/>
            <person name="Cheng J.F."/>
            <person name="Lucas S."/>
            <person name="Han C."/>
            <person name="Goodwin L."/>
            <person name="Pitluck S."/>
            <person name="Ivanova N."/>
            <person name="Ovchinikova G."/>
            <person name="Pati A."/>
            <person name="Chen A."/>
            <person name="Palaniappan K."/>
            <person name="Mavromatis K."/>
            <person name="Liolios K."/>
            <person name="Brettin T."/>
            <person name="Fiebig A."/>
            <person name="Rohde M."/>
            <person name="Abt B."/>
            <person name="Goker M."/>
            <person name="Detter J.C."/>
            <person name="Woyke T."/>
            <person name="Bristow J."/>
            <person name="Eisen J.A."/>
            <person name="Markowitz V."/>
            <person name="Hugenholtz P."/>
            <person name="Kyrpides N.C."/>
            <person name="Klenk H.P."/>
            <person name="Lapidus A."/>
        </authorList>
    </citation>
    <scope>NUCLEOTIDE SEQUENCE [LARGE SCALE GENOMIC DNA]</scope>
    <source>
        <strain evidence="4">DSM 44963</strain>
    </source>
</reference>
<accession>D6U8S6</accession>
<dbReference type="AlphaFoldDB" id="D6U8S6"/>
<evidence type="ECO:0000256" key="1">
    <source>
        <dbReference type="SAM" id="MobiDB-lite"/>
    </source>
</evidence>
<dbReference type="EMBL" id="ADVG01000006">
    <property type="protein sequence ID" value="EFH79636.1"/>
    <property type="molecule type" value="Genomic_DNA"/>
</dbReference>
<proteinExistence type="predicted"/>